<keyword evidence="2" id="KW-0732">Signal</keyword>
<comment type="caution">
    <text evidence="4">The sequence shown here is derived from an EMBL/GenBank/DDBJ whole genome shotgun (WGS) entry which is preliminary data.</text>
</comment>
<dbReference type="AlphaFoldDB" id="A0A3M8AF39"/>
<feature type="region of interest" description="Disordered" evidence="1">
    <location>
        <begin position="28"/>
        <end position="47"/>
    </location>
</feature>
<name>A0A3M8AF39_9MICO</name>
<evidence type="ECO:0000313" key="4">
    <source>
        <dbReference type="EMBL" id="RNB49834.1"/>
    </source>
</evidence>
<gene>
    <name evidence="4" type="ORF">EDM22_09515</name>
</gene>
<dbReference type="SMART" id="SM00909">
    <property type="entry name" value="Germane"/>
    <property type="match status" value="1"/>
</dbReference>
<feature type="domain" description="GerMN" evidence="3">
    <location>
        <begin position="90"/>
        <end position="181"/>
    </location>
</feature>
<feature type="signal peptide" evidence="2">
    <location>
        <begin position="1"/>
        <end position="26"/>
    </location>
</feature>
<dbReference type="Proteomes" id="UP000275048">
    <property type="component" value="Unassembled WGS sequence"/>
</dbReference>
<dbReference type="InterPro" id="IPR019606">
    <property type="entry name" value="GerMN"/>
</dbReference>
<evidence type="ECO:0000256" key="2">
    <source>
        <dbReference type="SAM" id="SignalP"/>
    </source>
</evidence>
<proteinExistence type="predicted"/>
<dbReference type="OrthoDB" id="4936386at2"/>
<evidence type="ECO:0000313" key="5">
    <source>
        <dbReference type="Proteomes" id="UP000275048"/>
    </source>
</evidence>
<keyword evidence="5" id="KW-1185">Reference proteome</keyword>
<feature type="chain" id="PRO_5018026858" description="GerMN domain-containing protein" evidence="2">
    <location>
        <begin position="27"/>
        <end position="184"/>
    </location>
</feature>
<sequence length="184" mass="18516">MRMRWSRAAAAGAMLVILGLTGCAPAGNEPSASPTASPTGSPAPSPAPRAAPLTLYYVVLGDDGASGEPIGCGDSLVAFETDSVVTDDVLRASIERLLADPERELGGTPPRYSAIPGGTLAYVSGEVDGGTVTVQLTGAPAPAGECDNPRIEAQLKRTAMAATGATAAVVLVDGELIEDVLSLR</sequence>
<protein>
    <recommendedName>
        <fullName evidence="3">GerMN domain-containing protein</fullName>
    </recommendedName>
</protein>
<organism evidence="4 5">
    <name type="scientific">Agromyces tardus</name>
    <dbReference type="NCBI Taxonomy" id="2583849"/>
    <lineage>
        <taxon>Bacteria</taxon>
        <taxon>Bacillati</taxon>
        <taxon>Actinomycetota</taxon>
        <taxon>Actinomycetes</taxon>
        <taxon>Micrococcales</taxon>
        <taxon>Microbacteriaceae</taxon>
        <taxon>Agromyces</taxon>
    </lineage>
</organism>
<feature type="compositionally biased region" description="Low complexity" evidence="1">
    <location>
        <begin position="30"/>
        <end position="40"/>
    </location>
</feature>
<evidence type="ECO:0000256" key="1">
    <source>
        <dbReference type="SAM" id="MobiDB-lite"/>
    </source>
</evidence>
<reference evidence="4 5" key="1">
    <citation type="submission" date="2018-10" db="EMBL/GenBank/DDBJ databases">
        <title>Isolation, diversity and antibacterial activity of antinobacteria from the wheat rhizosphere soil.</title>
        <authorList>
            <person name="Sun T."/>
        </authorList>
    </citation>
    <scope>NUCLEOTIDE SEQUENCE [LARGE SCALE GENOMIC DNA]</scope>
    <source>
        <strain evidence="4 5">SJ-23</strain>
    </source>
</reference>
<dbReference type="Pfam" id="PF10646">
    <property type="entry name" value="Germane"/>
    <property type="match status" value="1"/>
</dbReference>
<accession>A0A3M8AF39</accession>
<dbReference type="EMBL" id="RHHB01000014">
    <property type="protein sequence ID" value="RNB49834.1"/>
    <property type="molecule type" value="Genomic_DNA"/>
</dbReference>
<evidence type="ECO:0000259" key="3">
    <source>
        <dbReference type="SMART" id="SM00909"/>
    </source>
</evidence>
<dbReference type="PROSITE" id="PS51257">
    <property type="entry name" value="PROKAR_LIPOPROTEIN"/>
    <property type="match status" value="1"/>
</dbReference>